<comment type="similarity">
    <text evidence="6">Belongs to the RnpA family.</text>
</comment>
<dbReference type="HAMAP" id="MF_00227">
    <property type="entry name" value="RNase_P"/>
    <property type="match status" value="1"/>
</dbReference>
<name>A0ABV9MU05_9ENTE</name>
<evidence type="ECO:0000313" key="8">
    <source>
        <dbReference type="EMBL" id="MFC4719452.1"/>
    </source>
</evidence>
<evidence type="ECO:0000256" key="5">
    <source>
        <dbReference type="ARBA" id="ARBA00022884"/>
    </source>
</evidence>
<dbReference type="Pfam" id="PF00825">
    <property type="entry name" value="Ribonuclease_P"/>
    <property type="match status" value="1"/>
</dbReference>
<dbReference type="InterPro" id="IPR014721">
    <property type="entry name" value="Ribsml_uS5_D2-typ_fold_subgr"/>
</dbReference>
<sequence>MRKSYRVKKEKEFQKVFETGKSTANRNFIIYILPKTGQSHFRVGISVGKKVGNAVKRNEVKRKIRSSLYHLKDQIQAEYDFILIARPSVAHLSSQEVEANLRHVLNLAKILK</sequence>
<keyword evidence="3 6" id="KW-0255">Endonuclease</keyword>
<comment type="function">
    <text evidence="6">RNaseP catalyzes the removal of the 5'-leader sequence from pre-tRNA to produce the mature 5'-terminus. It can also cleave other RNA substrates such as 4.5S RNA. The protein component plays an auxiliary but essential role in vivo by binding to the 5'-leader sequence and broadening the substrate specificity of the ribozyme.</text>
</comment>
<evidence type="ECO:0000256" key="2">
    <source>
        <dbReference type="ARBA" id="ARBA00022722"/>
    </source>
</evidence>
<evidence type="ECO:0000256" key="1">
    <source>
        <dbReference type="ARBA" id="ARBA00022694"/>
    </source>
</evidence>
<dbReference type="PANTHER" id="PTHR33992:SF1">
    <property type="entry name" value="RIBONUCLEASE P PROTEIN COMPONENT"/>
    <property type="match status" value="1"/>
</dbReference>
<gene>
    <name evidence="6 8" type="primary">rnpA</name>
    <name evidence="8" type="ORF">ACFO5I_06870</name>
</gene>
<keyword evidence="5 6" id="KW-0694">RNA-binding</keyword>
<evidence type="ECO:0000256" key="3">
    <source>
        <dbReference type="ARBA" id="ARBA00022759"/>
    </source>
</evidence>
<dbReference type="NCBIfam" id="TIGR00188">
    <property type="entry name" value="rnpA"/>
    <property type="match status" value="1"/>
</dbReference>
<dbReference type="GO" id="GO:0004526">
    <property type="term" value="F:ribonuclease P activity"/>
    <property type="evidence" value="ECO:0007669"/>
    <property type="project" value="UniProtKB-EC"/>
</dbReference>
<dbReference type="RefSeq" id="WP_204653828.1">
    <property type="nucleotide sequence ID" value="NZ_JAFBFD010000014.1"/>
</dbReference>
<dbReference type="EMBL" id="JBHSGS010000039">
    <property type="protein sequence ID" value="MFC4719452.1"/>
    <property type="molecule type" value="Genomic_DNA"/>
</dbReference>
<comment type="catalytic activity">
    <reaction evidence="6">
        <text>Endonucleolytic cleavage of RNA, removing 5'-extranucleotides from tRNA precursor.</text>
        <dbReference type="EC" id="3.1.26.5"/>
    </reaction>
</comment>
<dbReference type="Gene3D" id="3.30.230.10">
    <property type="match status" value="1"/>
</dbReference>
<evidence type="ECO:0000313" key="9">
    <source>
        <dbReference type="Proteomes" id="UP001595969"/>
    </source>
</evidence>
<dbReference type="Proteomes" id="UP001595969">
    <property type="component" value="Unassembled WGS sequence"/>
</dbReference>
<dbReference type="InterPro" id="IPR020568">
    <property type="entry name" value="Ribosomal_Su5_D2-typ_SF"/>
</dbReference>
<reference evidence="9" key="1">
    <citation type="journal article" date="2019" name="Int. J. Syst. Evol. Microbiol.">
        <title>The Global Catalogue of Microorganisms (GCM) 10K type strain sequencing project: providing services to taxonomists for standard genome sequencing and annotation.</title>
        <authorList>
            <consortium name="The Broad Institute Genomics Platform"/>
            <consortium name="The Broad Institute Genome Sequencing Center for Infectious Disease"/>
            <person name="Wu L."/>
            <person name="Ma J."/>
        </authorList>
    </citation>
    <scope>NUCLEOTIDE SEQUENCE [LARGE SCALE GENOMIC DNA]</scope>
    <source>
        <strain evidence="9">CGMCC 1.19032</strain>
    </source>
</reference>
<comment type="subunit">
    <text evidence="6">Consists of a catalytic RNA component (M1 or rnpB) and a protein subunit.</text>
</comment>
<keyword evidence="4 6" id="KW-0378">Hydrolase</keyword>
<organism evidence="8 9">
    <name type="scientific">Enterococcus lemanii</name>
    <dbReference type="NCBI Taxonomy" id="1159752"/>
    <lineage>
        <taxon>Bacteria</taxon>
        <taxon>Bacillati</taxon>
        <taxon>Bacillota</taxon>
        <taxon>Bacilli</taxon>
        <taxon>Lactobacillales</taxon>
        <taxon>Enterococcaceae</taxon>
        <taxon>Enterococcus</taxon>
    </lineage>
</organism>
<dbReference type="PANTHER" id="PTHR33992">
    <property type="entry name" value="RIBONUCLEASE P PROTEIN COMPONENT"/>
    <property type="match status" value="1"/>
</dbReference>
<dbReference type="InterPro" id="IPR000100">
    <property type="entry name" value="RNase_P"/>
</dbReference>
<accession>A0ABV9MU05</accession>
<keyword evidence="9" id="KW-1185">Reference proteome</keyword>
<keyword evidence="1 6" id="KW-0819">tRNA processing</keyword>
<evidence type="ECO:0000256" key="7">
    <source>
        <dbReference type="NCBIfam" id="TIGR00188"/>
    </source>
</evidence>
<evidence type="ECO:0000256" key="6">
    <source>
        <dbReference type="HAMAP-Rule" id="MF_00227"/>
    </source>
</evidence>
<keyword evidence="2 6" id="KW-0540">Nuclease</keyword>
<comment type="caution">
    <text evidence="8">The sequence shown here is derived from an EMBL/GenBank/DDBJ whole genome shotgun (WGS) entry which is preliminary data.</text>
</comment>
<dbReference type="SUPFAM" id="SSF54211">
    <property type="entry name" value="Ribosomal protein S5 domain 2-like"/>
    <property type="match status" value="1"/>
</dbReference>
<dbReference type="EC" id="3.1.26.5" evidence="6 7"/>
<protein>
    <recommendedName>
        <fullName evidence="6 7">Ribonuclease P protein component</fullName>
        <shortName evidence="6">RNase P protein</shortName>
        <shortName evidence="6">RNaseP protein</shortName>
        <ecNumber evidence="6 7">3.1.26.5</ecNumber>
    </recommendedName>
    <alternativeName>
        <fullName evidence="6">Protein C5</fullName>
    </alternativeName>
</protein>
<evidence type="ECO:0000256" key="4">
    <source>
        <dbReference type="ARBA" id="ARBA00022801"/>
    </source>
</evidence>
<proteinExistence type="inferred from homology"/>